<dbReference type="AlphaFoldDB" id="A0AA35Z7I6"/>
<dbReference type="InterPro" id="IPR004798">
    <property type="entry name" value="CAX-like"/>
</dbReference>
<evidence type="ECO:0000256" key="9">
    <source>
        <dbReference type="ARBA" id="ARBA00022837"/>
    </source>
</evidence>
<dbReference type="InterPro" id="IPR004713">
    <property type="entry name" value="CaH_exchang"/>
</dbReference>
<keyword evidence="7 14" id="KW-0812">Transmembrane</keyword>
<dbReference type="PROSITE" id="PS51375">
    <property type="entry name" value="PPR"/>
    <property type="match status" value="2"/>
</dbReference>
<dbReference type="InterPro" id="IPR002885">
    <property type="entry name" value="PPR_rpt"/>
</dbReference>
<evidence type="ECO:0000256" key="4">
    <source>
        <dbReference type="ARBA" id="ARBA00022449"/>
    </source>
</evidence>
<keyword evidence="18" id="KW-1185">Reference proteome</keyword>
<feature type="repeat" description="PPR" evidence="13">
    <location>
        <begin position="555"/>
        <end position="589"/>
    </location>
</feature>
<feature type="transmembrane region" description="Helical" evidence="14">
    <location>
        <begin position="108"/>
        <end position="127"/>
    </location>
</feature>
<feature type="transmembrane region" description="Helical" evidence="14">
    <location>
        <begin position="390"/>
        <end position="409"/>
    </location>
</feature>
<protein>
    <recommendedName>
        <fullName evidence="14">Vacuolar cation/proton exchanger</fullName>
    </recommendedName>
</protein>
<gene>
    <name evidence="17" type="ORF">LSALG_LOCUS26739</name>
</gene>
<evidence type="ECO:0000256" key="6">
    <source>
        <dbReference type="ARBA" id="ARBA00022568"/>
    </source>
</evidence>
<feature type="transmembrane region" description="Helical" evidence="14">
    <location>
        <begin position="173"/>
        <end position="197"/>
    </location>
</feature>
<evidence type="ECO:0000256" key="7">
    <source>
        <dbReference type="ARBA" id="ARBA00022692"/>
    </source>
</evidence>
<dbReference type="EMBL" id="OX465081">
    <property type="protein sequence ID" value="CAI9287375.1"/>
    <property type="molecule type" value="Genomic_DNA"/>
</dbReference>
<evidence type="ECO:0000256" key="2">
    <source>
        <dbReference type="ARBA" id="ARBA00008248"/>
    </source>
</evidence>
<feature type="transmembrane region" description="Helical" evidence="14">
    <location>
        <begin position="361"/>
        <end position="384"/>
    </location>
</feature>
<feature type="transmembrane region" description="Helical" evidence="14">
    <location>
        <begin position="80"/>
        <end position="102"/>
    </location>
</feature>
<dbReference type="Pfam" id="PF01699">
    <property type="entry name" value="Na_Ca_ex"/>
    <property type="match status" value="2"/>
</dbReference>
<dbReference type="NCBIfam" id="TIGR00378">
    <property type="entry name" value="cax"/>
    <property type="match status" value="1"/>
</dbReference>
<dbReference type="InterPro" id="IPR004837">
    <property type="entry name" value="NaCa_Exmemb"/>
</dbReference>
<accession>A0AA35Z7I6</accession>
<keyword evidence="10 14" id="KW-1133">Transmembrane helix</keyword>
<proteinExistence type="inferred from homology"/>
<dbReference type="Pfam" id="PF12854">
    <property type="entry name" value="PPR_1"/>
    <property type="match status" value="2"/>
</dbReference>
<feature type="transmembrane region" description="Helical" evidence="14">
    <location>
        <begin position="139"/>
        <end position="161"/>
    </location>
</feature>
<keyword evidence="12 14" id="KW-0472">Membrane</keyword>
<feature type="transmembrane region" description="Helical" evidence="14">
    <location>
        <begin position="416"/>
        <end position="435"/>
    </location>
</feature>
<evidence type="ECO:0000256" key="14">
    <source>
        <dbReference type="RuleBase" id="RU365028"/>
    </source>
</evidence>
<organism evidence="17 18">
    <name type="scientific">Lactuca saligna</name>
    <name type="common">Willowleaf lettuce</name>
    <dbReference type="NCBI Taxonomy" id="75948"/>
    <lineage>
        <taxon>Eukaryota</taxon>
        <taxon>Viridiplantae</taxon>
        <taxon>Streptophyta</taxon>
        <taxon>Embryophyta</taxon>
        <taxon>Tracheophyta</taxon>
        <taxon>Spermatophyta</taxon>
        <taxon>Magnoliopsida</taxon>
        <taxon>eudicotyledons</taxon>
        <taxon>Gunneridae</taxon>
        <taxon>Pentapetalae</taxon>
        <taxon>asterids</taxon>
        <taxon>campanulids</taxon>
        <taxon>Asterales</taxon>
        <taxon>Asteraceae</taxon>
        <taxon>Cichorioideae</taxon>
        <taxon>Cichorieae</taxon>
        <taxon>Lactucinae</taxon>
        <taxon>Lactuca</taxon>
    </lineage>
</organism>
<keyword evidence="6 14" id="KW-0109">Calcium transport</keyword>
<dbReference type="InterPro" id="IPR044880">
    <property type="entry name" value="NCX_ion-bd_dom_sf"/>
</dbReference>
<dbReference type="Gene3D" id="1.20.1420.30">
    <property type="entry name" value="NCX, central ion-binding region"/>
    <property type="match status" value="1"/>
</dbReference>
<dbReference type="PANTHER" id="PTHR31503:SF58">
    <property type="entry name" value="VACUOLAR CATION_PROTON EXCHANGER"/>
    <property type="match status" value="1"/>
</dbReference>
<dbReference type="Proteomes" id="UP001177003">
    <property type="component" value="Chromosome 5"/>
</dbReference>
<comment type="function">
    <text evidence="14">Vacuolar cation/proton exchanger (CAX). Translocates Ca(2+) and other metal ions into vacuoles using the proton gradient formed by H(+)-ATPase and H(+)-pyrophosphatase.</text>
</comment>
<evidence type="ECO:0000256" key="8">
    <source>
        <dbReference type="ARBA" id="ARBA00022737"/>
    </source>
</evidence>
<evidence type="ECO:0000256" key="12">
    <source>
        <dbReference type="ARBA" id="ARBA00023136"/>
    </source>
</evidence>
<feature type="domain" description="Sodium/calcium exchanger membrane region" evidence="16">
    <location>
        <begin position="291"/>
        <end position="429"/>
    </location>
</feature>
<feature type="repeat" description="PPR" evidence="13">
    <location>
        <begin position="520"/>
        <end position="554"/>
    </location>
</feature>
<feature type="region of interest" description="Disordered" evidence="15">
    <location>
        <begin position="1"/>
        <end position="21"/>
    </location>
</feature>
<keyword evidence="9 14" id="KW-0106">Calcium</keyword>
<feature type="transmembrane region" description="Helical" evidence="14">
    <location>
        <begin position="326"/>
        <end position="349"/>
    </location>
</feature>
<dbReference type="InterPro" id="IPR011990">
    <property type="entry name" value="TPR-like_helical_dom_sf"/>
</dbReference>
<evidence type="ECO:0000256" key="1">
    <source>
        <dbReference type="ARBA" id="ARBA00004128"/>
    </source>
</evidence>
<comment type="similarity">
    <text evidence="2">Belongs to the Ca(2+):cation antiporter (CaCA) (TC 2.A.19) family. Cation/proton exchanger (CAX) subfamily.</text>
</comment>
<dbReference type="PANTHER" id="PTHR31503">
    <property type="entry name" value="VACUOLAR CALCIUM ION TRANSPORTER"/>
    <property type="match status" value="1"/>
</dbReference>
<evidence type="ECO:0000256" key="10">
    <source>
        <dbReference type="ARBA" id="ARBA00022989"/>
    </source>
</evidence>
<name>A0AA35Z7I6_LACSI</name>
<feature type="transmembrane region" description="Helical" evidence="14">
    <location>
        <begin position="247"/>
        <end position="264"/>
    </location>
</feature>
<dbReference type="NCBIfam" id="TIGR00846">
    <property type="entry name" value="caca2"/>
    <property type="match status" value="1"/>
</dbReference>
<evidence type="ECO:0000256" key="5">
    <source>
        <dbReference type="ARBA" id="ARBA00022554"/>
    </source>
</evidence>
<dbReference type="Gene3D" id="1.25.40.10">
    <property type="entry name" value="Tetratricopeptide repeat domain"/>
    <property type="match status" value="1"/>
</dbReference>
<keyword evidence="11 14" id="KW-0406">Ion transport</keyword>
<dbReference type="GO" id="GO:0006874">
    <property type="term" value="P:intracellular calcium ion homeostasis"/>
    <property type="evidence" value="ECO:0007669"/>
    <property type="project" value="TreeGrafter"/>
</dbReference>
<dbReference type="GO" id="GO:0009705">
    <property type="term" value="C:plant-type vacuole membrane"/>
    <property type="evidence" value="ECO:0007669"/>
    <property type="project" value="TreeGrafter"/>
</dbReference>
<dbReference type="GO" id="GO:0015369">
    <property type="term" value="F:calcium:proton antiporter activity"/>
    <property type="evidence" value="ECO:0007669"/>
    <property type="project" value="UniProtKB-UniRule"/>
</dbReference>
<evidence type="ECO:0000256" key="11">
    <source>
        <dbReference type="ARBA" id="ARBA00023065"/>
    </source>
</evidence>
<keyword evidence="4 14" id="KW-0050">Antiport</keyword>
<dbReference type="FunFam" id="1.20.1420.30:FF:000008">
    <property type="entry name" value="Vacuolar cation/proton exchanger"/>
    <property type="match status" value="1"/>
</dbReference>
<feature type="domain" description="Sodium/calcium exchanger membrane region" evidence="16">
    <location>
        <begin position="107"/>
        <end position="267"/>
    </location>
</feature>
<feature type="transmembrane region" description="Helical" evidence="14">
    <location>
        <begin position="209"/>
        <end position="227"/>
    </location>
</feature>
<evidence type="ECO:0000313" key="17">
    <source>
        <dbReference type="EMBL" id="CAI9287375.1"/>
    </source>
</evidence>
<keyword evidence="5 14" id="KW-0926">Vacuole</keyword>
<evidence type="ECO:0000313" key="18">
    <source>
        <dbReference type="Proteomes" id="UP001177003"/>
    </source>
</evidence>
<keyword evidence="3 14" id="KW-0813">Transport</keyword>
<keyword evidence="8" id="KW-0677">Repeat</keyword>
<dbReference type="NCBIfam" id="TIGR00756">
    <property type="entry name" value="PPR"/>
    <property type="match status" value="2"/>
</dbReference>
<comment type="subcellular location">
    <subcellularLocation>
        <location evidence="1">Vacuole membrane</location>
        <topology evidence="1">Multi-pass membrane protein</topology>
    </subcellularLocation>
</comment>
<evidence type="ECO:0000259" key="16">
    <source>
        <dbReference type="Pfam" id="PF01699"/>
    </source>
</evidence>
<feature type="transmembrane region" description="Helical" evidence="14">
    <location>
        <begin position="285"/>
        <end position="306"/>
    </location>
</feature>
<evidence type="ECO:0000256" key="15">
    <source>
        <dbReference type="SAM" id="MobiDB-lite"/>
    </source>
</evidence>
<evidence type="ECO:0000256" key="13">
    <source>
        <dbReference type="PROSITE-ProRule" id="PRU00708"/>
    </source>
</evidence>
<reference evidence="17" key="1">
    <citation type="submission" date="2023-04" db="EMBL/GenBank/DDBJ databases">
        <authorList>
            <person name="Vijverberg K."/>
            <person name="Xiong W."/>
            <person name="Schranz E."/>
        </authorList>
    </citation>
    <scope>NUCLEOTIDE SEQUENCE</scope>
</reference>
<evidence type="ECO:0000256" key="3">
    <source>
        <dbReference type="ARBA" id="ARBA00022448"/>
    </source>
</evidence>
<sequence>MQLNESEIMDSRETEPEPEPWLLENGAVNRLTRESRNGFGHSRTAHNLSSSSLRKKSDLSLISTLSSSSLRNFLGNLQEVILGTKLSILFLAVPLAVAAHYFRLSQAWIFSLSLLGLIPLAERVSFLTEQISFYTGATVGGLLNATCGNATELIISIFALIQHKVDIVKYSLLGSILSNLLLVLGSSLLFGGITNLSRDQKFDRKQSDVNISLLLLSLLCNAMPLLYKHAVSPVDLVTVTKATLNLSRATSIIMLLAYFAYLSFQLWTHNHIFEPQEDEAKDDKAIGLWSGIFWLIGMTAVIALLSEYLVDTIEAASNSWGMPLSFTSIILLPIVGNAAEHAGAVIFALKNKLDITLGVALGSATQIAVFVVPLSVIVAWIIGVNMDLDFSLLQTGSLSLAILVTAFTLQDGTSHYLKGVVLLLCYIVIGASFFITDFPNEDMDNNMGVGLESSKLQISRCSSKQGRRQYRDYQLKIIGNWQRDYIANYIGLTFFYKLQSQIDEAKKMMTAMKDAGYEPDNITYSQLIFGLCKARRLEDAAKVLDEMQANGCNPDIKTWAILIKGHCSANEVDKALIIFAKMIEKGCEADANLLDVLVNGFLSQNKAIEAHQVLVEMIETRQVGETMTGDL</sequence>